<protein>
    <submittedName>
        <fullName evidence="2">GNAT family N-acetyltransferase</fullName>
        <ecNumber evidence="2">2.3.1.-</ecNumber>
    </submittedName>
</protein>
<dbReference type="EMBL" id="CP151762">
    <property type="protein sequence ID" value="WZU63722.1"/>
    <property type="molecule type" value="Genomic_DNA"/>
</dbReference>
<dbReference type="InterPro" id="IPR031165">
    <property type="entry name" value="GNAT_YJDJ"/>
</dbReference>
<dbReference type="EC" id="2.3.1.-" evidence="2"/>
<keyword evidence="3" id="KW-1185">Reference proteome</keyword>
<dbReference type="Pfam" id="PF14542">
    <property type="entry name" value="Acetyltransf_CG"/>
    <property type="match status" value="1"/>
</dbReference>
<evidence type="ECO:0000313" key="3">
    <source>
        <dbReference type="Proteomes" id="UP001451782"/>
    </source>
</evidence>
<dbReference type="Proteomes" id="UP001451782">
    <property type="component" value="Chromosome"/>
</dbReference>
<dbReference type="SUPFAM" id="SSF55729">
    <property type="entry name" value="Acyl-CoA N-acyltransferases (Nat)"/>
    <property type="match status" value="1"/>
</dbReference>
<accession>A0AAN0NFA2</accession>
<dbReference type="KEGG" id="yag:AABB28_18145"/>
<name>A0AAN0NFA2_9RHOB</name>
<gene>
    <name evidence="2" type="ORF">AABB28_18145</name>
</gene>
<dbReference type="GO" id="GO:0016746">
    <property type="term" value="F:acyltransferase activity"/>
    <property type="evidence" value="ECO:0007669"/>
    <property type="project" value="UniProtKB-KW"/>
</dbReference>
<dbReference type="Gene3D" id="3.40.630.30">
    <property type="match status" value="1"/>
</dbReference>
<keyword evidence="2" id="KW-0012">Acyltransferase</keyword>
<dbReference type="AlphaFoldDB" id="A0AAN0NFA2"/>
<dbReference type="InterPro" id="IPR016181">
    <property type="entry name" value="Acyl_CoA_acyltransferase"/>
</dbReference>
<dbReference type="PROSITE" id="PS51729">
    <property type="entry name" value="GNAT_YJDJ"/>
    <property type="match status" value="1"/>
</dbReference>
<keyword evidence="2" id="KW-0808">Transferase</keyword>
<dbReference type="RefSeq" id="WP_342070098.1">
    <property type="nucleotide sequence ID" value="NZ_CP151762.1"/>
</dbReference>
<reference evidence="2 3" key="1">
    <citation type="submission" date="2024-04" db="EMBL/GenBank/DDBJ databases">
        <title>Phylogenomic analyses of a clade within the roseobacter group suggest taxonomic reassignments of species of the genera Aestuariivita, Citreicella, Loktanella, Nautella, Pelagibaca, Ruegeria, Thalassobius, Thiobacimonas and Tropicibacter, and the proposal o.</title>
        <authorList>
            <person name="Jeon C.O."/>
        </authorList>
    </citation>
    <scope>NUCLEOTIDE SEQUENCE [LARGE SCALE GENOMIC DNA]</scope>
    <source>
        <strain evidence="2 3">G8-12</strain>
    </source>
</reference>
<organism evidence="2 3">
    <name type="scientific">Yoonia algicola</name>
    <dbReference type="NCBI Taxonomy" id="3137368"/>
    <lineage>
        <taxon>Bacteria</taxon>
        <taxon>Pseudomonadati</taxon>
        <taxon>Pseudomonadota</taxon>
        <taxon>Alphaproteobacteria</taxon>
        <taxon>Rhodobacterales</taxon>
        <taxon>Paracoccaceae</taxon>
        <taxon>Yoonia</taxon>
    </lineage>
</organism>
<evidence type="ECO:0000259" key="1">
    <source>
        <dbReference type="PROSITE" id="PS51729"/>
    </source>
</evidence>
<proteinExistence type="predicted"/>
<sequence length="96" mass="10782">MSDLRVMHDENGTKGRYTVVHSTGESVLTYELVPEKRLVAEHTQVARGYEGDEIGLLMLRELIADARNRGLQITSLCPFVSAQLRVHPEWADVFSA</sequence>
<evidence type="ECO:0000313" key="2">
    <source>
        <dbReference type="EMBL" id="WZU63722.1"/>
    </source>
</evidence>
<feature type="domain" description="N-acetyltransferase" evidence="1">
    <location>
        <begin position="9"/>
        <end position="95"/>
    </location>
</feature>